<gene>
    <name evidence="2" type="ORF">RND81_05G179500</name>
</gene>
<reference evidence="2" key="1">
    <citation type="submission" date="2024-03" db="EMBL/GenBank/DDBJ databases">
        <title>WGS assembly of Saponaria officinalis var. Norfolk2.</title>
        <authorList>
            <person name="Jenkins J."/>
            <person name="Shu S."/>
            <person name="Grimwood J."/>
            <person name="Barry K."/>
            <person name="Goodstein D."/>
            <person name="Schmutz J."/>
            <person name="Leebens-Mack J."/>
            <person name="Osbourn A."/>
        </authorList>
    </citation>
    <scope>NUCLEOTIDE SEQUENCE [LARGE SCALE GENOMIC DNA]</scope>
    <source>
        <strain evidence="2">JIC</strain>
    </source>
</reference>
<accession>A0AAW1L243</accession>
<feature type="compositionally biased region" description="Polar residues" evidence="1">
    <location>
        <begin position="168"/>
        <end position="179"/>
    </location>
</feature>
<proteinExistence type="predicted"/>
<sequence>MKKIEYFYQNLRHEDSMEEQIAEAQEIGIITSYFLTTKSAMNARRITEFCMWCDAIWSTDHHCEHAPESNCMFTFGEDGEGVAFVMVTKEGLKRSPISQLQNEALPHHENGEVARCTLREEAPVLYAHKVFGEMSEPTSSSDDESFESSNEVLTSVNGDDSSEGYKNGESQVNDQCLQPNSDLLDEVALLV</sequence>
<evidence type="ECO:0000256" key="1">
    <source>
        <dbReference type="SAM" id="MobiDB-lite"/>
    </source>
</evidence>
<comment type="caution">
    <text evidence="2">The sequence shown here is derived from an EMBL/GenBank/DDBJ whole genome shotgun (WGS) entry which is preliminary data.</text>
</comment>
<dbReference type="AlphaFoldDB" id="A0AAW1L243"/>
<evidence type="ECO:0000313" key="3">
    <source>
        <dbReference type="Proteomes" id="UP001443914"/>
    </source>
</evidence>
<protein>
    <submittedName>
        <fullName evidence="2">Uncharacterized protein</fullName>
    </submittedName>
</protein>
<dbReference type="Proteomes" id="UP001443914">
    <property type="component" value="Unassembled WGS sequence"/>
</dbReference>
<evidence type="ECO:0000313" key="2">
    <source>
        <dbReference type="EMBL" id="KAK9725946.1"/>
    </source>
</evidence>
<feature type="region of interest" description="Disordered" evidence="1">
    <location>
        <begin position="135"/>
        <end position="179"/>
    </location>
</feature>
<keyword evidence="3" id="KW-1185">Reference proteome</keyword>
<dbReference type="EMBL" id="JBDFQZ010000005">
    <property type="protein sequence ID" value="KAK9725946.1"/>
    <property type="molecule type" value="Genomic_DNA"/>
</dbReference>
<organism evidence="2 3">
    <name type="scientific">Saponaria officinalis</name>
    <name type="common">Common soapwort</name>
    <name type="synonym">Lychnis saponaria</name>
    <dbReference type="NCBI Taxonomy" id="3572"/>
    <lineage>
        <taxon>Eukaryota</taxon>
        <taxon>Viridiplantae</taxon>
        <taxon>Streptophyta</taxon>
        <taxon>Embryophyta</taxon>
        <taxon>Tracheophyta</taxon>
        <taxon>Spermatophyta</taxon>
        <taxon>Magnoliopsida</taxon>
        <taxon>eudicotyledons</taxon>
        <taxon>Gunneridae</taxon>
        <taxon>Pentapetalae</taxon>
        <taxon>Caryophyllales</taxon>
        <taxon>Caryophyllaceae</taxon>
        <taxon>Caryophylleae</taxon>
        <taxon>Saponaria</taxon>
    </lineage>
</organism>
<name>A0AAW1L243_SAPOF</name>